<dbReference type="PANTHER" id="PTHR36120:SF1">
    <property type="entry name" value="L-FUCOSE ISOMERASE C-TERMINAL DOMAIN-CONTAINING PROTEIN"/>
    <property type="match status" value="1"/>
</dbReference>
<dbReference type="GeneID" id="24842145"/>
<dbReference type="GO" id="GO:0006004">
    <property type="term" value="P:fucose metabolic process"/>
    <property type="evidence" value="ECO:0007669"/>
    <property type="project" value="InterPro"/>
</dbReference>
<organism evidence="4 5">
    <name type="scientific">Palaeococcus pacificus DY20341</name>
    <dbReference type="NCBI Taxonomy" id="1343739"/>
    <lineage>
        <taxon>Archaea</taxon>
        <taxon>Methanobacteriati</taxon>
        <taxon>Methanobacteriota</taxon>
        <taxon>Thermococci</taxon>
        <taxon>Thermococcales</taxon>
        <taxon>Thermococcaceae</taxon>
        <taxon>Palaeococcus</taxon>
    </lineage>
</organism>
<reference evidence="4 5" key="2">
    <citation type="journal article" date="2015" name="Genome Announc.">
        <title>Complete Genome Sequence of Hyperthermophilic Piezophilic Archaeon Palaeococcus pacificus DY20341T, Isolated from Deep-Sea Hydrothermal Sediments.</title>
        <authorList>
            <person name="Zeng X."/>
            <person name="Jebbar M."/>
            <person name="Shao Z."/>
        </authorList>
    </citation>
    <scope>NUCLEOTIDE SEQUENCE [LARGE SCALE GENOMIC DNA]</scope>
    <source>
        <strain evidence="4 5">DY20341</strain>
    </source>
</reference>
<evidence type="ECO:0000313" key="4">
    <source>
        <dbReference type="EMBL" id="AIF69432.1"/>
    </source>
</evidence>
<dbReference type="OrthoDB" id="85264at2157"/>
<evidence type="ECO:0000256" key="1">
    <source>
        <dbReference type="ARBA" id="ARBA00023235"/>
    </source>
</evidence>
<accession>A0A075LTY9</accession>
<name>A0A075LTY9_9EURY</name>
<protein>
    <submittedName>
        <fullName evidence="4">Fucose isomerase</fullName>
    </submittedName>
</protein>
<proteinExistence type="predicted"/>
<dbReference type="RefSeq" id="WP_048164990.1">
    <property type="nucleotide sequence ID" value="NZ_CP006019.1"/>
</dbReference>
<evidence type="ECO:0000256" key="2">
    <source>
        <dbReference type="ARBA" id="ARBA00023277"/>
    </source>
</evidence>
<feature type="domain" description="L-fucose isomerase C-terminal" evidence="3">
    <location>
        <begin position="349"/>
        <end position="477"/>
    </location>
</feature>
<dbReference type="AlphaFoldDB" id="A0A075LTY9"/>
<dbReference type="HOGENOM" id="CLU_039041_0_0_2"/>
<dbReference type="KEGG" id="ppac:PAP_05105"/>
<evidence type="ECO:0000259" key="3">
    <source>
        <dbReference type="Pfam" id="PF02952"/>
    </source>
</evidence>
<keyword evidence="1 4" id="KW-0413">Isomerase</keyword>
<dbReference type="SUPFAM" id="SSF53743">
    <property type="entry name" value="FucI/AraA N-terminal and middle domains"/>
    <property type="match status" value="1"/>
</dbReference>
<dbReference type="Pfam" id="PF02952">
    <property type="entry name" value="Fucose_iso_C"/>
    <property type="match status" value="1"/>
</dbReference>
<evidence type="ECO:0000313" key="5">
    <source>
        <dbReference type="Proteomes" id="UP000027981"/>
    </source>
</evidence>
<dbReference type="STRING" id="1343739.PAP_05105"/>
<dbReference type="InterPro" id="IPR015888">
    <property type="entry name" value="Fuc_isomerase_C"/>
</dbReference>
<keyword evidence="5" id="KW-1185">Reference proteome</keyword>
<dbReference type="PANTHER" id="PTHR36120">
    <property type="entry name" value="FUCOSE ISOMERASE"/>
    <property type="match status" value="1"/>
</dbReference>
<dbReference type="Proteomes" id="UP000027981">
    <property type="component" value="Chromosome"/>
</dbReference>
<gene>
    <name evidence="4" type="ORF">PAP_05105</name>
</gene>
<dbReference type="InterPro" id="IPR009015">
    <property type="entry name" value="Fucose_isomerase_N/cen_sf"/>
</dbReference>
<dbReference type="eggNOG" id="arCOG01772">
    <property type="taxonomic scope" value="Archaea"/>
</dbReference>
<dbReference type="EMBL" id="CP006019">
    <property type="protein sequence ID" value="AIF69432.1"/>
    <property type="molecule type" value="Genomic_DNA"/>
</dbReference>
<reference evidence="5" key="1">
    <citation type="submission" date="2013-06" db="EMBL/GenBank/DDBJ databases">
        <title>Complete Genome Sequence of Hyperthermophilic Palaeococcus pacificus DY20341T, Isolated from a Deep-Sea Hydrothermal Sediments.</title>
        <authorList>
            <person name="Zeng X."/>
            <person name="Shao Z."/>
        </authorList>
    </citation>
    <scope>NUCLEOTIDE SEQUENCE [LARGE SCALE GENOMIC DNA]</scope>
    <source>
        <strain evidence="5">DY20341</strain>
    </source>
</reference>
<sequence length="494" mass="55129">MLAVATFTDPRKTSLSLEREKALMEKHQRLIHELKDAGFEVVDVNKKLGKYKALEEGRNFGIDSKSEALRASEIINSKSVSGVILGLWHWTESNLITLLAKEINKPLLLYADDDPAWAGSTCITSVGASLWESAVNYHALHHTRIKGDLEKVKAWVRAVEAASKLSRKSLLLFGAPYTLGMEHLMDDLPRLKRFIGDFLMLDQYLIVKKVDAMLSDERLRVRVEEFFSWLTSKAKVKFDDSMLTHEALRRQIAIYLAAKEIYEEYKDEVSGVSIKCQPELSEVYGVTACLIPALFPFNLDAMGEKEVIPATCEGDVKGTISSALLFYLSGKPPLFGDIKYVDDELVLIANCGASSLYYAKLSKNPEENLKATTLQGQCQGASGGALTYRTPKAELTVARLIRIGGEYYLLYFLGEGLEIGKEIEEKLKWGKQWPHTAIKNPLDKNTFISIMGANHLSAVPGDFREELKFVAKLWGIKAVNLADENEVKALLSSL</sequence>
<keyword evidence="2" id="KW-0119">Carbohydrate metabolism</keyword>
<dbReference type="GO" id="GO:0008736">
    <property type="term" value="F:L-fucose isomerase activity"/>
    <property type="evidence" value="ECO:0007669"/>
    <property type="project" value="InterPro"/>
</dbReference>
<dbReference type="GO" id="GO:0005737">
    <property type="term" value="C:cytoplasm"/>
    <property type="evidence" value="ECO:0007669"/>
    <property type="project" value="InterPro"/>
</dbReference>